<comment type="caution">
    <text evidence="2">The sequence shown here is derived from an EMBL/GenBank/DDBJ whole genome shotgun (WGS) entry which is preliminary data.</text>
</comment>
<dbReference type="Proteomes" id="UP000288216">
    <property type="component" value="Unassembled WGS sequence"/>
</dbReference>
<feature type="chain" id="PRO_5019241185" description="SAM domain-containing protein" evidence="1">
    <location>
        <begin position="19"/>
        <end position="125"/>
    </location>
</feature>
<keyword evidence="3" id="KW-1185">Reference proteome</keyword>
<gene>
    <name evidence="2" type="ORF">scyTo_0006176</name>
</gene>
<reference evidence="2 3" key="1">
    <citation type="journal article" date="2018" name="Nat. Ecol. Evol.">
        <title>Shark genomes provide insights into elasmobranch evolution and the origin of vertebrates.</title>
        <authorList>
            <person name="Hara Y"/>
            <person name="Yamaguchi K"/>
            <person name="Onimaru K"/>
            <person name="Kadota M"/>
            <person name="Koyanagi M"/>
            <person name="Keeley SD"/>
            <person name="Tatsumi K"/>
            <person name="Tanaka K"/>
            <person name="Motone F"/>
            <person name="Kageyama Y"/>
            <person name="Nozu R"/>
            <person name="Adachi N"/>
            <person name="Nishimura O"/>
            <person name="Nakagawa R"/>
            <person name="Tanegashima C"/>
            <person name="Kiyatake I"/>
            <person name="Matsumoto R"/>
            <person name="Murakumo K"/>
            <person name="Nishida K"/>
            <person name="Terakita A"/>
            <person name="Kuratani S"/>
            <person name="Sato K"/>
            <person name="Hyodo S Kuraku.S."/>
        </authorList>
    </citation>
    <scope>NUCLEOTIDE SEQUENCE [LARGE SCALE GENOMIC DNA]</scope>
</reference>
<proteinExistence type="predicted"/>
<protein>
    <recommendedName>
        <fullName evidence="4">SAM domain-containing protein</fullName>
    </recommendedName>
</protein>
<sequence>MDRCILTFLLSFCLWVLAWELRWKNLGEKQIAEWLNANNLLKYKILFDDVQNLEEIPVLNTLPLRKGNSLEDSVVQKIEAAQRQLVKELALQEWLFSQGLAHYFHSVAKCLGCEVLHLAVWLKTQ</sequence>
<evidence type="ECO:0008006" key="4">
    <source>
        <dbReference type="Google" id="ProtNLM"/>
    </source>
</evidence>
<accession>A0A401PG74</accession>
<evidence type="ECO:0000256" key="1">
    <source>
        <dbReference type="SAM" id="SignalP"/>
    </source>
</evidence>
<evidence type="ECO:0000313" key="3">
    <source>
        <dbReference type="Proteomes" id="UP000288216"/>
    </source>
</evidence>
<name>A0A401PG74_SCYTO</name>
<dbReference type="EMBL" id="BFAA01002035">
    <property type="protein sequence ID" value="GCB72121.1"/>
    <property type="molecule type" value="Genomic_DNA"/>
</dbReference>
<keyword evidence="1" id="KW-0732">Signal</keyword>
<feature type="signal peptide" evidence="1">
    <location>
        <begin position="1"/>
        <end position="18"/>
    </location>
</feature>
<dbReference type="STRING" id="75743.A0A401PG74"/>
<evidence type="ECO:0000313" key="2">
    <source>
        <dbReference type="EMBL" id="GCB72121.1"/>
    </source>
</evidence>
<organism evidence="2 3">
    <name type="scientific">Scyliorhinus torazame</name>
    <name type="common">Cloudy catshark</name>
    <name type="synonym">Catulus torazame</name>
    <dbReference type="NCBI Taxonomy" id="75743"/>
    <lineage>
        <taxon>Eukaryota</taxon>
        <taxon>Metazoa</taxon>
        <taxon>Chordata</taxon>
        <taxon>Craniata</taxon>
        <taxon>Vertebrata</taxon>
        <taxon>Chondrichthyes</taxon>
        <taxon>Elasmobranchii</taxon>
        <taxon>Galeomorphii</taxon>
        <taxon>Galeoidea</taxon>
        <taxon>Carcharhiniformes</taxon>
        <taxon>Scyliorhinidae</taxon>
        <taxon>Scyliorhinus</taxon>
    </lineage>
</organism>
<dbReference type="AlphaFoldDB" id="A0A401PG74"/>